<evidence type="ECO:0000256" key="14">
    <source>
        <dbReference type="PIRSR" id="PIRSR600823-2"/>
    </source>
</evidence>
<dbReference type="GO" id="GO:0140825">
    <property type="term" value="F:lactoperoxidase activity"/>
    <property type="evidence" value="ECO:0007669"/>
    <property type="project" value="UniProtKB-EC"/>
</dbReference>
<keyword evidence="18" id="KW-0732">Signal</keyword>
<feature type="disulfide bond" evidence="17">
    <location>
        <begin position="203"/>
        <end position="235"/>
    </location>
</feature>
<dbReference type="OrthoDB" id="2113341at2759"/>
<dbReference type="STRING" id="3821.A0A151RFF3"/>
<keyword evidence="18" id="KW-0376">Hydrogen peroxide</keyword>
<dbReference type="Pfam" id="PF00141">
    <property type="entry name" value="peroxidase"/>
    <property type="match status" value="1"/>
</dbReference>
<comment type="similarity">
    <text evidence="3">Belongs to the peroxidase family. Ascorbate peroxidase subfamily.</text>
</comment>
<organism evidence="20 21">
    <name type="scientific">Cajanus cajan</name>
    <name type="common">Pigeon pea</name>
    <name type="synonym">Cajanus indicus</name>
    <dbReference type="NCBI Taxonomy" id="3821"/>
    <lineage>
        <taxon>Eukaryota</taxon>
        <taxon>Viridiplantae</taxon>
        <taxon>Streptophyta</taxon>
        <taxon>Embryophyta</taxon>
        <taxon>Tracheophyta</taxon>
        <taxon>Spermatophyta</taxon>
        <taxon>Magnoliopsida</taxon>
        <taxon>eudicotyledons</taxon>
        <taxon>Gunneridae</taxon>
        <taxon>Pentapetalae</taxon>
        <taxon>rosids</taxon>
        <taxon>fabids</taxon>
        <taxon>Fabales</taxon>
        <taxon>Fabaceae</taxon>
        <taxon>Papilionoideae</taxon>
        <taxon>50 kb inversion clade</taxon>
        <taxon>NPAAA clade</taxon>
        <taxon>indigoferoid/millettioid clade</taxon>
        <taxon>Phaseoleae</taxon>
        <taxon>Cajanus</taxon>
    </lineage>
</organism>
<evidence type="ECO:0000256" key="11">
    <source>
        <dbReference type="ARBA" id="ARBA00023157"/>
    </source>
</evidence>
<keyword evidence="11 17" id="KW-1015">Disulfide bond</keyword>
<dbReference type="Proteomes" id="UP000075243">
    <property type="component" value="Unassembled WGS sequence"/>
</dbReference>
<dbReference type="PROSITE" id="PS50873">
    <property type="entry name" value="PEROXIDASE_4"/>
    <property type="match status" value="1"/>
</dbReference>
<feature type="binding site" evidence="15">
    <location>
        <position position="81"/>
    </location>
    <ligand>
        <name>Ca(2+)</name>
        <dbReference type="ChEBI" id="CHEBI:29108"/>
        <label>1</label>
    </ligand>
</feature>
<dbReference type="EC" id="1.11.1.7" evidence="4 18"/>
<evidence type="ECO:0000256" key="10">
    <source>
        <dbReference type="ARBA" id="ARBA00023004"/>
    </source>
</evidence>
<evidence type="ECO:0000256" key="17">
    <source>
        <dbReference type="PIRSR" id="PIRSR600823-5"/>
    </source>
</evidence>
<comment type="subcellular location">
    <subcellularLocation>
        <location evidence="18">Secreted</location>
    </subcellularLocation>
</comment>
<evidence type="ECO:0000256" key="18">
    <source>
        <dbReference type="RuleBase" id="RU362060"/>
    </source>
</evidence>
<dbReference type="GO" id="GO:0006979">
    <property type="term" value="P:response to oxidative stress"/>
    <property type="evidence" value="ECO:0007669"/>
    <property type="project" value="UniProtKB-UniRule"/>
</dbReference>
<dbReference type="OMA" id="QRTRWIV"/>
<dbReference type="CDD" id="cd00693">
    <property type="entry name" value="secretory_peroxidase"/>
    <property type="match status" value="1"/>
</dbReference>
<dbReference type="GO" id="GO:0005576">
    <property type="term" value="C:extracellular region"/>
    <property type="evidence" value="ECO:0007669"/>
    <property type="project" value="UniProtKB-SubCell"/>
</dbReference>
<keyword evidence="9 18" id="KW-0560">Oxidoreductase</keyword>
<evidence type="ECO:0000313" key="21">
    <source>
        <dbReference type="Proteomes" id="UP000075243"/>
    </source>
</evidence>
<evidence type="ECO:0000256" key="3">
    <source>
        <dbReference type="ARBA" id="ARBA00006873"/>
    </source>
</evidence>
<evidence type="ECO:0000256" key="4">
    <source>
        <dbReference type="ARBA" id="ARBA00012313"/>
    </source>
</evidence>
<dbReference type="FunFam" id="1.10.420.10:FF:000006">
    <property type="entry name" value="Peroxidase"/>
    <property type="match status" value="1"/>
</dbReference>
<feature type="domain" description="Plant heme peroxidase family profile" evidence="19">
    <location>
        <begin position="30"/>
        <end position="326"/>
    </location>
</feature>
<dbReference type="GO" id="GO:0020037">
    <property type="term" value="F:heme binding"/>
    <property type="evidence" value="ECO:0007669"/>
    <property type="project" value="UniProtKB-UniRule"/>
</dbReference>
<dbReference type="Gene3D" id="1.10.520.10">
    <property type="match status" value="1"/>
</dbReference>
<dbReference type="PRINTS" id="PR00458">
    <property type="entry name" value="PEROXIDASE"/>
</dbReference>
<proteinExistence type="inferred from homology"/>
<feature type="binding site" evidence="15">
    <location>
        <position position="251"/>
    </location>
    <ligand>
        <name>Ca(2+)</name>
        <dbReference type="ChEBI" id="CHEBI:29108"/>
        <label>2</label>
    </ligand>
</feature>
<evidence type="ECO:0000256" key="13">
    <source>
        <dbReference type="PIRSR" id="PIRSR600823-1"/>
    </source>
</evidence>
<gene>
    <name evidence="20" type="ORF">KK1_037344</name>
</gene>
<feature type="signal peptide" evidence="18">
    <location>
        <begin position="1"/>
        <end position="29"/>
    </location>
</feature>
<dbReference type="EMBL" id="KQ483783">
    <property type="protein sequence ID" value="KYP41286.1"/>
    <property type="molecule type" value="Genomic_DNA"/>
</dbReference>
<feature type="disulfide bond" evidence="17">
    <location>
        <begin position="125"/>
        <end position="322"/>
    </location>
</feature>
<evidence type="ECO:0000256" key="12">
    <source>
        <dbReference type="ARBA" id="ARBA00023180"/>
    </source>
</evidence>
<feature type="disulfide bond" evidence="17">
    <location>
        <begin position="40"/>
        <end position="119"/>
    </location>
</feature>
<sequence length="326" mass="35828">MALVPHSKCTFLFPIIFLFLTLSSSMSQAELDSHYYDKTCPQAEKIISDTVVSASKFDPKVPARILRMFFHDCFIRGCDASILLDSTPTNQAEKDGPPNLSVHSFYVIDEAKTKLEKACPHTVSCADIIAIAARDVVALSGGPHWNVLKGRKDGRVSKASETANLPAPTLNVSQLIQSFAKRGLGVKDMVTLSGGHTLGFSHCSSFQSRIRAFSLLHDIDPTLNTQFALDLRNKCPKPNTNFSAGHFLDSTASVFDNDYYRQLLVGKGLFSSDQSLVGDQRTRWIVEAFAKDQGLFFKEFVASMLKLGNVGVSQNGEVRLNCKVVN</sequence>
<feature type="binding site" evidence="14">
    <location>
        <position position="166"/>
    </location>
    <ligand>
        <name>substrate</name>
    </ligand>
</feature>
<feature type="binding site" evidence="15">
    <location>
        <position position="197"/>
    </location>
    <ligand>
        <name>Ca(2+)</name>
        <dbReference type="ChEBI" id="CHEBI:29108"/>
        <label>2</label>
    </ligand>
</feature>
<dbReference type="Gene3D" id="1.10.420.10">
    <property type="entry name" value="Peroxidase, domain 2"/>
    <property type="match status" value="1"/>
</dbReference>
<accession>A0A151RFF3</accession>
<keyword evidence="21" id="KW-1185">Reference proteome</keyword>
<keyword evidence="8 15" id="KW-0106">Calcium</keyword>
<evidence type="ECO:0000256" key="15">
    <source>
        <dbReference type="PIRSR" id="PIRSR600823-3"/>
    </source>
</evidence>
<comment type="cofactor">
    <cofactor evidence="15 18">
        <name>heme b</name>
        <dbReference type="ChEBI" id="CHEBI:60344"/>
    </cofactor>
    <text evidence="15 18">Binds 1 heme b (iron(II)-protoporphyrin IX) group per subunit.</text>
</comment>
<feature type="chain" id="PRO_5007358938" description="Peroxidase" evidence="18">
    <location>
        <begin position="30"/>
        <end position="326"/>
    </location>
</feature>
<keyword evidence="12" id="KW-0325">Glycoprotein</keyword>
<dbReference type="AlphaFoldDB" id="A0A151RFF3"/>
<comment type="similarity">
    <text evidence="18">Belongs to the peroxidase family. Classical plant (class III) peroxidase subfamily.</text>
</comment>
<dbReference type="PROSITE" id="PS00435">
    <property type="entry name" value="PEROXIDASE_1"/>
    <property type="match status" value="1"/>
</dbReference>
<name>A0A151RFF3_CAJCA</name>
<feature type="binding site" description="axial binding residue" evidence="15">
    <location>
        <position position="196"/>
    </location>
    <ligand>
        <name>heme b</name>
        <dbReference type="ChEBI" id="CHEBI:60344"/>
    </ligand>
    <ligandPart>
        <name>Fe</name>
        <dbReference type="ChEBI" id="CHEBI:18248"/>
    </ligandPart>
</feature>
<dbReference type="PANTHER" id="PTHR31517:SF51">
    <property type="entry name" value="PEROXIDASE 55"/>
    <property type="match status" value="1"/>
</dbReference>
<dbReference type="PANTHER" id="PTHR31517">
    <property type="match status" value="1"/>
</dbReference>
<evidence type="ECO:0000256" key="5">
    <source>
        <dbReference type="ARBA" id="ARBA00022559"/>
    </source>
</evidence>
<feature type="binding site" evidence="15">
    <location>
        <position position="93"/>
    </location>
    <ligand>
        <name>Ca(2+)</name>
        <dbReference type="ChEBI" id="CHEBI:29108"/>
        <label>1</label>
    </ligand>
</feature>
<evidence type="ECO:0000313" key="20">
    <source>
        <dbReference type="EMBL" id="KYP41286.1"/>
    </source>
</evidence>
<evidence type="ECO:0000256" key="1">
    <source>
        <dbReference type="ARBA" id="ARBA00000189"/>
    </source>
</evidence>
<dbReference type="GO" id="GO:0042744">
    <property type="term" value="P:hydrogen peroxide catabolic process"/>
    <property type="evidence" value="ECO:0007669"/>
    <property type="project" value="UniProtKB-KW"/>
</dbReference>
<dbReference type="InterPro" id="IPR000823">
    <property type="entry name" value="Peroxidase_pln"/>
</dbReference>
<keyword evidence="6 18" id="KW-0349">Heme</keyword>
<dbReference type="InterPro" id="IPR010255">
    <property type="entry name" value="Haem_peroxidase_sf"/>
</dbReference>
<feature type="disulfide bond" evidence="17">
    <location>
        <begin position="73"/>
        <end position="78"/>
    </location>
</feature>
<feature type="binding site" evidence="15">
    <location>
        <position position="77"/>
    </location>
    <ligand>
        <name>Ca(2+)</name>
        <dbReference type="ChEBI" id="CHEBI:29108"/>
        <label>1</label>
    </ligand>
</feature>
<evidence type="ECO:0000259" key="19">
    <source>
        <dbReference type="PROSITE" id="PS50873"/>
    </source>
</evidence>
<protein>
    <recommendedName>
        <fullName evidence="4 18">Peroxidase</fullName>
        <ecNumber evidence="4 18">1.11.1.7</ecNumber>
    </recommendedName>
</protein>
<dbReference type="PRINTS" id="PR00461">
    <property type="entry name" value="PLPEROXIDASE"/>
</dbReference>
<keyword evidence="10 15" id="KW-0408">Iron</keyword>
<comment type="catalytic activity">
    <reaction evidence="1 18">
        <text>2 a phenolic donor + H2O2 = 2 a phenolic radical donor + 2 H2O</text>
        <dbReference type="Rhea" id="RHEA:56136"/>
        <dbReference type="ChEBI" id="CHEBI:15377"/>
        <dbReference type="ChEBI" id="CHEBI:16240"/>
        <dbReference type="ChEBI" id="CHEBI:139520"/>
        <dbReference type="ChEBI" id="CHEBI:139521"/>
        <dbReference type="EC" id="1.11.1.7"/>
    </reaction>
</comment>
<evidence type="ECO:0000256" key="9">
    <source>
        <dbReference type="ARBA" id="ARBA00023002"/>
    </source>
</evidence>
<feature type="binding site" evidence="15">
    <location>
        <position position="79"/>
    </location>
    <ligand>
        <name>Ca(2+)</name>
        <dbReference type="ChEBI" id="CHEBI:29108"/>
        <label>1</label>
    </ligand>
</feature>
<feature type="site" description="Transition state stabilizer" evidence="16">
    <location>
        <position position="67"/>
    </location>
</feature>
<reference evidence="20" key="1">
    <citation type="journal article" date="2012" name="Nat. Biotechnol.">
        <title>Draft genome sequence of pigeonpea (Cajanus cajan), an orphan legume crop of resource-poor farmers.</title>
        <authorList>
            <person name="Varshney R.K."/>
            <person name="Chen W."/>
            <person name="Li Y."/>
            <person name="Bharti A.K."/>
            <person name="Saxena R.K."/>
            <person name="Schlueter J.A."/>
            <person name="Donoghue M.T."/>
            <person name="Azam S."/>
            <person name="Fan G."/>
            <person name="Whaley A.M."/>
            <person name="Farmer A.D."/>
            <person name="Sheridan J."/>
            <person name="Iwata A."/>
            <person name="Tuteja R."/>
            <person name="Penmetsa R.V."/>
            <person name="Wu W."/>
            <person name="Upadhyaya H.D."/>
            <person name="Yang S.P."/>
            <person name="Shah T."/>
            <person name="Saxena K.B."/>
            <person name="Michael T."/>
            <person name="McCombie W.R."/>
            <person name="Yang B."/>
            <person name="Zhang G."/>
            <person name="Yang H."/>
            <person name="Wang J."/>
            <person name="Spillane C."/>
            <person name="Cook D.R."/>
            <person name="May G.D."/>
            <person name="Xu X."/>
            <person name="Jackson S.A."/>
        </authorList>
    </citation>
    <scope>NUCLEOTIDE SEQUENCE [LARGE SCALE GENOMIC DNA]</scope>
</reference>
<dbReference type="Gramene" id="C.cajan_35594.t">
    <property type="protein sequence ID" value="C.cajan_35594.t"/>
    <property type="gene ID" value="C.cajan_35594"/>
</dbReference>
<keyword evidence="18" id="KW-0964">Secreted</keyword>
<comment type="function">
    <text evidence="2">Removal of H(2)O(2), oxidation of toxic reductants, biosynthesis and degradation of lignin, suberization, auxin catabolism, response to environmental stresses such as wounding, pathogen attack and oxidative stress. These functions might be dependent on each isozyme/isoform in each plant tissue.</text>
</comment>
<feature type="binding site" evidence="15">
    <location>
        <position position="72"/>
    </location>
    <ligand>
        <name>Ca(2+)</name>
        <dbReference type="ChEBI" id="CHEBI:29108"/>
        <label>1</label>
    </ligand>
</feature>
<feature type="binding site" evidence="15">
    <location>
        <position position="256"/>
    </location>
    <ligand>
        <name>Ca(2+)</name>
        <dbReference type="ChEBI" id="CHEBI:29108"/>
        <label>2</label>
    </ligand>
</feature>
<evidence type="ECO:0000256" key="6">
    <source>
        <dbReference type="ARBA" id="ARBA00022617"/>
    </source>
</evidence>
<dbReference type="InterPro" id="IPR033905">
    <property type="entry name" value="Secretory_peroxidase"/>
</dbReference>
<evidence type="ECO:0000256" key="16">
    <source>
        <dbReference type="PIRSR" id="PIRSR600823-4"/>
    </source>
</evidence>
<dbReference type="InterPro" id="IPR002016">
    <property type="entry name" value="Haem_peroxidase"/>
</dbReference>
<evidence type="ECO:0000256" key="8">
    <source>
        <dbReference type="ARBA" id="ARBA00022837"/>
    </source>
</evidence>
<dbReference type="InterPro" id="IPR019793">
    <property type="entry name" value="Peroxidases_heam-ligand_BS"/>
</dbReference>
<evidence type="ECO:0000256" key="2">
    <source>
        <dbReference type="ARBA" id="ARBA00002322"/>
    </source>
</evidence>
<dbReference type="FunFam" id="1.10.520.10:FF:000001">
    <property type="entry name" value="Peroxidase"/>
    <property type="match status" value="1"/>
</dbReference>
<keyword evidence="5 18" id="KW-0575">Peroxidase</keyword>
<evidence type="ECO:0000256" key="7">
    <source>
        <dbReference type="ARBA" id="ARBA00022723"/>
    </source>
</evidence>
<comment type="cofactor">
    <cofactor evidence="15 18">
        <name>Ca(2+)</name>
        <dbReference type="ChEBI" id="CHEBI:29108"/>
    </cofactor>
    <text evidence="15 18">Binds 2 calcium ions per subunit.</text>
</comment>
<dbReference type="GO" id="GO:0046872">
    <property type="term" value="F:metal ion binding"/>
    <property type="evidence" value="ECO:0007669"/>
    <property type="project" value="UniProtKB-UniRule"/>
</dbReference>
<keyword evidence="7 15" id="KW-0479">Metal-binding</keyword>
<feature type="active site" description="Proton acceptor" evidence="13">
    <location>
        <position position="71"/>
    </location>
</feature>
<dbReference type="SUPFAM" id="SSF48113">
    <property type="entry name" value="Heme-dependent peroxidases"/>
    <property type="match status" value="1"/>
</dbReference>